<dbReference type="PANTHER" id="PTHR44688">
    <property type="entry name" value="DNA-BINDING TRANSCRIPTIONAL ACTIVATOR DEVR_DOSR"/>
    <property type="match status" value="1"/>
</dbReference>
<evidence type="ECO:0000259" key="4">
    <source>
        <dbReference type="PROSITE" id="PS50043"/>
    </source>
</evidence>
<keyword evidence="1" id="KW-0805">Transcription regulation</keyword>
<dbReference type="EMBL" id="CP049933">
    <property type="protein sequence ID" value="QIM19827.1"/>
    <property type="molecule type" value="Genomic_DNA"/>
</dbReference>
<evidence type="ECO:0000256" key="1">
    <source>
        <dbReference type="ARBA" id="ARBA00023015"/>
    </source>
</evidence>
<dbReference type="SUPFAM" id="SSF46894">
    <property type="entry name" value="C-terminal effector domain of the bipartite response regulators"/>
    <property type="match status" value="1"/>
</dbReference>
<evidence type="ECO:0000256" key="2">
    <source>
        <dbReference type="ARBA" id="ARBA00023125"/>
    </source>
</evidence>
<dbReference type="InterPro" id="IPR036388">
    <property type="entry name" value="WH-like_DNA-bd_sf"/>
</dbReference>
<evidence type="ECO:0000313" key="6">
    <source>
        <dbReference type="Proteomes" id="UP000503441"/>
    </source>
</evidence>
<dbReference type="Gene3D" id="1.10.10.10">
    <property type="entry name" value="Winged helix-like DNA-binding domain superfamily/Winged helix DNA-binding domain"/>
    <property type="match status" value="1"/>
</dbReference>
<gene>
    <name evidence="5" type="ORF">G7066_12825</name>
</gene>
<organism evidence="5 6">
    <name type="scientific">Leucobacter coleopterorum</name>
    <dbReference type="NCBI Taxonomy" id="2714933"/>
    <lineage>
        <taxon>Bacteria</taxon>
        <taxon>Bacillati</taxon>
        <taxon>Actinomycetota</taxon>
        <taxon>Actinomycetes</taxon>
        <taxon>Micrococcales</taxon>
        <taxon>Microbacteriaceae</taxon>
        <taxon>Leucobacter</taxon>
    </lineage>
</organism>
<dbReference type="PROSITE" id="PS50043">
    <property type="entry name" value="HTH_LUXR_2"/>
    <property type="match status" value="1"/>
</dbReference>
<dbReference type="InterPro" id="IPR000792">
    <property type="entry name" value="Tscrpt_reg_LuxR_C"/>
</dbReference>
<feature type="domain" description="HTH luxR-type" evidence="4">
    <location>
        <begin position="21"/>
        <end position="81"/>
    </location>
</feature>
<evidence type="ECO:0000256" key="3">
    <source>
        <dbReference type="ARBA" id="ARBA00023163"/>
    </source>
</evidence>
<evidence type="ECO:0000313" key="5">
    <source>
        <dbReference type="EMBL" id="QIM19827.1"/>
    </source>
</evidence>
<dbReference type="InterPro" id="IPR016032">
    <property type="entry name" value="Sig_transdc_resp-reg_C-effctor"/>
</dbReference>
<name>A0ABX6JZS1_9MICO</name>
<dbReference type="Proteomes" id="UP000503441">
    <property type="component" value="Chromosome"/>
</dbReference>
<dbReference type="Pfam" id="PF00196">
    <property type="entry name" value="GerE"/>
    <property type="match status" value="1"/>
</dbReference>
<protein>
    <submittedName>
        <fullName evidence="5">Helix-turn-helix transcriptional regulator</fullName>
    </submittedName>
</protein>
<dbReference type="CDD" id="cd06170">
    <property type="entry name" value="LuxR_C_like"/>
    <property type="match status" value="1"/>
</dbReference>
<keyword evidence="3" id="KW-0804">Transcription</keyword>
<accession>A0ABX6JZS1</accession>
<dbReference type="PRINTS" id="PR00038">
    <property type="entry name" value="HTHLUXR"/>
</dbReference>
<reference evidence="5 6" key="1">
    <citation type="submission" date="2020-03" db="EMBL/GenBank/DDBJ databases">
        <title>Leucobacter sp. nov., isolated from beetles.</title>
        <authorList>
            <person name="Hyun D.-W."/>
            <person name="Bae J.-W."/>
        </authorList>
    </citation>
    <scope>NUCLEOTIDE SEQUENCE [LARGE SCALE GENOMIC DNA]</scope>
    <source>
        <strain evidence="5 6">HDW9A</strain>
    </source>
</reference>
<dbReference type="SMART" id="SM00421">
    <property type="entry name" value="HTH_LUXR"/>
    <property type="match status" value="1"/>
</dbReference>
<keyword evidence="6" id="KW-1185">Reference proteome</keyword>
<keyword evidence="2" id="KW-0238">DNA-binding</keyword>
<proteinExistence type="predicted"/>
<dbReference type="PANTHER" id="PTHR44688:SF16">
    <property type="entry name" value="DNA-BINDING TRANSCRIPTIONAL ACTIVATOR DEVR_DOSR"/>
    <property type="match status" value="1"/>
</dbReference>
<sequence>MFLDSLEPGTHRAGKMEPVVAHLTEREREVAQLLVQGMTSQEVHKHLAISIRTVENHVHNIKQKLGVSKRSEAIEWLRLGCAQGWDPCRLEDDSQRPDKNYLDHSSPAGRFYSPSRRNYLGLPF</sequence>